<evidence type="ECO:0000256" key="6">
    <source>
        <dbReference type="SAM" id="Phobius"/>
    </source>
</evidence>
<evidence type="ECO:0000256" key="5">
    <source>
        <dbReference type="ARBA" id="ARBA00023136"/>
    </source>
</evidence>
<dbReference type="InterPro" id="IPR051461">
    <property type="entry name" value="UPF0750_membrane"/>
</dbReference>
<evidence type="ECO:0000313" key="8">
    <source>
        <dbReference type="Proteomes" id="UP000037558"/>
    </source>
</evidence>
<evidence type="ECO:0000256" key="2">
    <source>
        <dbReference type="ARBA" id="ARBA00022475"/>
    </source>
</evidence>
<dbReference type="PANTHER" id="PTHR33545:SF5">
    <property type="entry name" value="UPF0750 MEMBRANE PROTEIN YITT"/>
    <property type="match status" value="1"/>
</dbReference>
<dbReference type="GO" id="GO:0005886">
    <property type="term" value="C:plasma membrane"/>
    <property type="evidence" value="ECO:0007669"/>
    <property type="project" value="UniProtKB-SubCell"/>
</dbReference>
<comment type="caution">
    <text evidence="7">The sequence shown here is derived from an EMBL/GenBank/DDBJ whole genome shotgun (WGS) entry which is preliminary data.</text>
</comment>
<accession>A0A0M0KVZ5</accession>
<keyword evidence="2" id="KW-1003">Cell membrane</keyword>
<sequence length="203" mass="22007">MKRIFAIVIGCLVTSIGVIFLKHSHVVTGGTAGLSLNLSYLTHFSFGTWFFLINIPFYIFSFVRMGWKFTLSTILAVTLLSIMTSLDHFLPSFTILSFPGAIAGGILIGFGLAYLFLNKASLGGANILALFCQKKWGWDPGKINFAFDVIVVLIGAYSVGLVSGLLSILSIAVTSYIISYFKHRIASSHDATVQTPPLQQSAS</sequence>
<organism evidence="7 8">
    <name type="scientific">Priestia koreensis</name>
    <dbReference type="NCBI Taxonomy" id="284581"/>
    <lineage>
        <taxon>Bacteria</taxon>
        <taxon>Bacillati</taxon>
        <taxon>Bacillota</taxon>
        <taxon>Bacilli</taxon>
        <taxon>Bacillales</taxon>
        <taxon>Bacillaceae</taxon>
        <taxon>Priestia</taxon>
    </lineage>
</organism>
<dbReference type="STRING" id="284581.AMD01_17765"/>
<evidence type="ECO:0000256" key="3">
    <source>
        <dbReference type="ARBA" id="ARBA00022692"/>
    </source>
</evidence>
<comment type="subcellular location">
    <subcellularLocation>
        <location evidence="1">Cell membrane</location>
        <topology evidence="1">Multi-pass membrane protein</topology>
    </subcellularLocation>
</comment>
<name>A0A0M0KVZ5_9BACI</name>
<evidence type="ECO:0008006" key="9">
    <source>
        <dbReference type="Google" id="ProtNLM"/>
    </source>
</evidence>
<dbReference type="Pfam" id="PF02588">
    <property type="entry name" value="YitT_membrane"/>
    <property type="match status" value="1"/>
</dbReference>
<dbReference type="RefSeq" id="WP_053402785.1">
    <property type="nucleotide sequence ID" value="NZ_JAUKEN010000002.1"/>
</dbReference>
<evidence type="ECO:0000256" key="1">
    <source>
        <dbReference type="ARBA" id="ARBA00004651"/>
    </source>
</evidence>
<feature type="transmembrane region" description="Helical" evidence="6">
    <location>
        <begin position="67"/>
        <end position="86"/>
    </location>
</feature>
<protein>
    <recommendedName>
        <fullName evidence="9">YitT family protein</fullName>
    </recommendedName>
</protein>
<reference evidence="8" key="1">
    <citation type="submission" date="2015-08" db="EMBL/GenBank/DDBJ databases">
        <title>Fjat-14210 dsm16467.</title>
        <authorList>
            <person name="Liu B."/>
            <person name="Wang J."/>
            <person name="Zhu Y."/>
            <person name="Liu G."/>
            <person name="Chen Q."/>
            <person name="Chen Z."/>
            <person name="Lan J."/>
            <person name="Che J."/>
            <person name="Ge C."/>
            <person name="Shi H."/>
            <person name="Pan Z."/>
            <person name="Liu X."/>
        </authorList>
    </citation>
    <scope>NUCLEOTIDE SEQUENCE [LARGE SCALE GENOMIC DNA]</scope>
    <source>
        <strain evidence="8">DSM 16467</strain>
    </source>
</reference>
<keyword evidence="3 6" id="KW-0812">Transmembrane</keyword>
<dbReference type="OrthoDB" id="1523490at2"/>
<keyword evidence="4 6" id="KW-1133">Transmembrane helix</keyword>
<gene>
    <name evidence="7" type="ORF">AMD01_17765</name>
</gene>
<dbReference type="AlphaFoldDB" id="A0A0M0KVZ5"/>
<evidence type="ECO:0000313" key="7">
    <source>
        <dbReference type="EMBL" id="KOO42979.1"/>
    </source>
</evidence>
<evidence type="ECO:0000256" key="4">
    <source>
        <dbReference type="ARBA" id="ARBA00022989"/>
    </source>
</evidence>
<dbReference type="PANTHER" id="PTHR33545">
    <property type="entry name" value="UPF0750 MEMBRANE PROTEIN YITT-RELATED"/>
    <property type="match status" value="1"/>
</dbReference>
<keyword evidence="8" id="KW-1185">Reference proteome</keyword>
<proteinExistence type="predicted"/>
<feature type="transmembrane region" description="Helical" evidence="6">
    <location>
        <begin position="40"/>
        <end position="60"/>
    </location>
</feature>
<dbReference type="PATRIC" id="fig|284581.3.peg.3065"/>
<feature type="transmembrane region" description="Helical" evidence="6">
    <location>
        <begin position="145"/>
        <end position="178"/>
    </location>
</feature>
<keyword evidence="5 6" id="KW-0472">Membrane</keyword>
<dbReference type="EMBL" id="LILC01000023">
    <property type="protein sequence ID" value="KOO42979.1"/>
    <property type="molecule type" value="Genomic_DNA"/>
</dbReference>
<dbReference type="InterPro" id="IPR003740">
    <property type="entry name" value="YitT"/>
</dbReference>
<feature type="transmembrane region" description="Helical" evidence="6">
    <location>
        <begin position="92"/>
        <end position="117"/>
    </location>
</feature>
<dbReference type="Proteomes" id="UP000037558">
    <property type="component" value="Unassembled WGS sequence"/>
</dbReference>